<dbReference type="SFLD" id="SFLDG01020">
    <property type="entry name" value="Terpene_Cyclase_Like_2"/>
    <property type="match status" value="1"/>
</dbReference>
<evidence type="ECO:0000313" key="8">
    <source>
        <dbReference type="Proteomes" id="UP000218334"/>
    </source>
</evidence>
<sequence length="355" mass="41049">MTPFPSENYKSAKMYRIPNTLTYWPWPRRINPHYEEVKAASEAWFRSFKAFGPDVQYAFDQCAFSLLASLAYPEATKEHLRTACDLMNLYFVLDEYTDNASPNVVRQYADILMDAIRNPTKPRRDGEVVLGVIAQEFWTLGVKSASRTSQRRFVEAFGHYTDSVVQQAEDRHQCYIRKVKDYFDIRRLTIGAYSAYALLELGYELPDEVVSHPTVVALGRLACDLMIMDNDLASYNKEQALEEYPHNVITSVMNEMKLDLHDALSWVEDLYRSTKNKFLTLWTEIPSWGPETDAIASHYLHGIANWVRGNESWNFESERYFGSNGKAIQQHRMVTLMPKQFSASEPLLVHTYQST</sequence>
<dbReference type="Pfam" id="PF19086">
    <property type="entry name" value="Terpene_syn_C_2"/>
    <property type="match status" value="1"/>
</dbReference>
<dbReference type="EC" id="4.2.3.-" evidence="6"/>
<evidence type="ECO:0000256" key="4">
    <source>
        <dbReference type="ARBA" id="ARBA00022842"/>
    </source>
</evidence>
<evidence type="ECO:0000313" key="7">
    <source>
        <dbReference type="EMBL" id="PBK67999.1"/>
    </source>
</evidence>
<evidence type="ECO:0000256" key="1">
    <source>
        <dbReference type="ARBA" id="ARBA00001946"/>
    </source>
</evidence>
<dbReference type="SUPFAM" id="SSF48576">
    <property type="entry name" value="Terpenoid synthases"/>
    <property type="match status" value="1"/>
</dbReference>
<gene>
    <name evidence="7" type="ORF">ARMSODRAFT_995779</name>
</gene>
<dbReference type="InterPro" id="IPR008949">
    <property type="entry name" value="Isoprenoid_synthase_dom_sf"/>
</dbReference>
<reference evidence="8" key="1">
    <citation type="journal article" date="2017" name="Nat. Ecol. Evol.">
        <title>Genome expansion and lineage-specific genetic innovations in the forest pathogenic fungi Armillaria.</title>
        <authorList>
            <person name="Sipos G."/>
            <person name="Prasanna A.N."/>
            <person name="Walter M.C."/>
            <person name="O'Connor E."/>
            <person name="Balint B."/>
            <person name="Krizsan K."/>
            <person name="Kiss B."/>
            <person name="Hess J."/>
            <person name="Varga T."/>
            <person name="Slot J."/>
            <person name="Riley R."/>
            <person name="Boka B."/>
            <person name="Rigling D."/>
            <person name="Barry K."/>
            <person name="Lee J."/>
            <person name="Mihaltcheva S."/>
            <person name="LaButti K."/>
            <person name="Lipzen A."/>
            <person name="Waldron R."/>
            <person name="Moloney N.M."/>
            <person name="Sperisen C."/>
            <person name="Kredics L."/>
            <person name="Vagvoelgyi C."/>
            <person name="Patrignani A."/>
            <person name="Fitzpatrick D."/>
            <person name="Nagy I."/>
            <person name="Doyle S."/>
            <person name="Anderson J.B."/>
            <person name="Grigoriev I.V."/>
            <person name="Gueldener U."/>
            <person name="Muensterkoetter M."/>
            <person name="Nagy L.G."/>
        </authorList>
    </citation>
    <scope>NUCLEOTIDE SEQUENCE [LARGE SCALE GENOMIC DNA]</scope>
    <source>
        <strain evidence="8">28-4</strain>
    </source>
</reference>
<dbReference type="AlphaFoldDB" id="A0A2H3BAT0"/>
<proteinExistence type="inferred from homology"/>
<keyword evidence="3 6" id="KW-0479">Metal-binding</keyword>
<evidence type="ECO:0000256" key="3">
    <source>
        <dbReference type="ARBA" id="ARBA00022723"/>
    </source>
</evidence>
<keyword evidence="5 6" id="KW-0456">Lyase</keyword>
<dbReference type="PANTHER" id="PTHR35201:SF4">
    <property type="entry name" value="BETA-PINACENE SYNTHASE-RELATED"/>
    <property type="match status" value="1"/>
</dbReference>
<dbReference type="GO" id="GO:0046872">
    <property type="term" value="F:metal ion binding"/>
    <property type="evidence" value="ECO:0007669"/>
    <property type="project" value="UniProtKB-KW"/>
</dbReference>
<protein>
    <recommendedName>
        <fullName evidence="6">Terpene synthase</fullName>
        <ecNumber evidence="6">4.2.3.-</ecNumber>
    </recommendedName>
</protein>
<dbReference type="GO" id="GO:0008299">
    <property type="term" value="P:isoprenoid biosynthetic process"/>
    <property type="evidence" value="ECO:0007669"/>
    <property type="project" value="UniProtKB-ARBA"/>
</dbReference>
<dbReference type="EMBL" id="KZ293434">
    <property type="protein sequence ID" value="PBK67999.1"/>
    <property type="molecule type" value="Genomic_DNA"/>
</dbReference>
<keyword evidence="4 6" id="KW-0460">Magnesium</keyword>
<dbReference type="Gene3D" id="1.10.600.10">
    <property type="entry name" value="Farnesyl Diphosphate Synthase"/>
    <property type="match status" value="1"/>
</dbReference>
<evidence type="ECO:0000256" key="6">
    <source>
        <dbReference type="RuleBase" id="RU366034"/>
    </source>
</evidence>
<evidence type="ECO:0000256" key="2">
    <source>
        <dbReference type="ARBA" id="ARBA00006333"/>
    </source>
</evidence>
<keyword evidence="8" id="KW-1185">Reference proteome</keyword>
<comment type="cofactor">
    <cofactor evidence="1 6">
        <name>Mg(2+)</name>
        <dbReference type="ChEBI" id="CHEBI:18420"/>
    </cofactor>
</comment>
<dbReference type="GO" id="GO:0010333">
    <property type="term" value="F:terpene synthase activity"/>
    <property type="evidence" value="ECO:0007669"/>
    <property type="project" value="InterPro"/>
</dbReference>
<dbReference type="InterPro" id="IPR034686">
    <property type="entry name" value="Terpene_cyclase-like_2"/>
</dbReference>
<dbReference type="SFLD" id="SFLDS00005">
    <property type="entry name" value="Isoprenoid_Synthase_Type_I"/>
    <property type="match status" value="1"/>
</dbReference>
<dbReference type="PANTHER" id="PTHR35201">
    <property type="entry name" value="TERPENE SYNTHASE"/>
    <property type="match status" value="1"/>
</dbReference>
<name>A0A2H3BAT0_9AGAR</name>
<comment type="similarity">
    <text evidence="2 6">Belongs to the terpene synthase family.</text>
</comment>
<organism evidence="7 8">
    <name type="scientific">Armillaria solidipes</name>
    <dbReference type="NCBI Taxonomy" id="1076256"/>
    <lineage>
        <taxon>Eukaryota</taxon>
        <taxon>Fungi</taxon>
        <taxon>Dikarya</taxon>
        <taxon>Basidiomycota</taxon>
        <taxon>Agaricomycotina</taxon>
        <taxon>Agaricomycetes</taxon>
        <taxon>Agaricomycetidae</taxon>
        <taxon>Agaricales</taxon>
        <taxon>Marasmiineae</taxon>
        <taxon>Physalacriaceae</taxon>
        <taxon>Armillaria</taxon>
    </lineage>
</organism>
<dbReference type="Proteomes" id="UP000218334">
    <property type="component" value="Unassembled WGS sequence"/>
</dbReference>
<accession>A0A2H3BAT0</accession>
<evidence type="ECO:0000256" key="5">
    <source>
        <dbReference type="ARBA" id="ARBA00023239"/>
    </source>
</evidence>